<evidence type="ECO:0000256" key="13">
    <source>
        <dbReference type="ARBA" id="ARBA00023295"/>
    </source>
</evidence>
<dbReference type="PROSITE" id="PS01155">
    <property type="entry name" value="ENDONUCLEASE_III_2"/>
    <property type="match status" value="1"/>
</dbReference>
<comment type="cofactor">
    <cofactor evidence="2">
        <name>[4Fe-4S] cluster</name>
        <dbReference type="ChEBI" id="CHEBI:49883"/>
    </cofactor>
</comment>
<dbReference type="GO" id="GO:0051536">
    <property type="term" value="F:iron-sulfur cluster binding"/>
    <property type="evidence" value="ECO:0007669"/>
    <property type="project" value="UniProtKB-KW"/>
</dbReference>
<evidence type="ECO:0000256" key="4">
    <source>
        <dbReference type="ARBA" id="ARBA00008343"/>
    </source>
</evidence>
<evidence type="ECO:0000256" key="5">
    <source>
        <dbReference type="ARBA" id="ARBA00012045"/>
    </source>
</evidence>
<accession>A0A518GCC8</accession>
<evidence type="ECO:0000256" key="2">
    <source>
        <dbReference type="ARBA" id="ARBA00001966"/>
    </source>
</evidence>
<evidence type="ECO:0000256" key="12">
    <source>
        <dbReference type="ARBA" id="ARBA00023204"/>
    </source>
</evidence>
<dbReference type="GO" id="GO:0034039">
    <property type="term" value="F:8-oxo-7,8-dihydroguanine DNA N-glycosylase activity"/>
    <property type="evidence" value="ECO:0007669"/>
    <property type="project" value="TreeGrafter"/>
</dbReference>
<dbReference type="GO" id="GO:0006298">
    <property type="term" value="P:mismatch repair"/>
    <property type="evidence" value="ECO:0007669"/>
    <property type="project" value="TreeGrafter"/>
</dbReference>
<dbReference type="GO" id="GO:0032357">
    <property type="term" value="F:oxidized purine DNA binding"/>
    <property type="evidence" value="ECO:0007669"/>
    <property type="project" value="TreeGrafter"/>
</dbReference>
<evidence type="ECO:0000256" key="11">
    <source>
        <dbReference type="ARBA" id="ARBA00023014"/>
    </source>
</evidence>
<evidence type="ECO:0000259" key="14">
    <source>
        <dbReference type="SMART" id="SM00478"/>
    </source>
</evidence>
<name>A0A518GCC8_9BACT</name>
<evidence type="ECO:0000256" key="8">
    <source>
        <dbReference type="ARBA" id="ARBA00022763"/>
    </source>
</evidence>
<keyword evidence="7" id="KW-0479">Metal-binding</keyword>
<dbReference type="PANTHER" id="PTHR42944">
    <property type="entry name" value="ADENINE DNA GLYCOSYLASE"/>
    <property type="match status" value="1"/>
</dbReference>
<dbReference type="SUPFAM" id="SSF55811">
    <property type="entry name" value="Nudix"/>
    <property type="match status" value="1"/>
</dbReference>
<dbReference type="SUPFAM" id="SSF48150">
    <property type="entry name" value="DNA-glycosylase"/>
    <property type="match status" value="1"/>
</dbReference>
<gene>
    <name evidence="15" type="primary">mutY</name>
    <name evidence="15" type="ORF">Q31a_46210</name>
</gene>
<dbReference type="Pfam" id="PF00633">
    <property type="entry name" value="HHH"/>
    <property type="match status" value="1"/>
</dbReference>
<organism evidence="15 16">
    <name type="scientific">Aureliella helgolandensis</name>
    <dbReference type="NCBI Taxonomy" id="2527968"/>
    <lineage>
        <taxon>Bacteria</taxon>
        <taxon>Pseudomonadati</taxon>
        <taxon>Planctomycetota</taxon>
        <taxon>Planctomycetia</taxon>
        <taxon>Pirellulales</taxon>
        <taxon>Pirellulaceae</taxon>
        <taxon>Aureliella</taxon>
    </lineage>
</organism>
<keyword evidence="13 15" id="KW-0326">Glycosidase</keyword>
<dbReference type="GO" id="GO:0006284">
    <property type="term" value="P:base-excision repair"/>
    <property type="evidence" value="ECO:0007669"/>
    <property type="project" value="InterPro"/>
</dbReference>
<protein>
    <recommendedName>
        <fullName evidence="6">Adenine DNA glycosylase</fullName>
        <ecNumber evidence="5">3.2.2.31</ecNumber>
    </recommendedName>
</protein>
<evidence type="ECO:0000256" key="3">
    <source>
        <dbReference type="ARBA" id="ARBA00002933"/>
    </source>
</evidence>
<keyword evidence="10" id="KW-0408">Iron</keyword>
<dbReference type="PANTHER" id="PTHR42944:SF1">
    <property type="entry name" value="ADENINE DNA GLYCOSYLASE"/>
    <property type="match status" value="1"/>
</dbReference>
<dbReference type="CDD" id="cd00056">
    <property type="entry name" value="ENDO3c"/>
    <property type="match status" value="1"/>
</dbReference>
<comment type="similarity">
    <text evidence="4">Belongs to the Nth/MutY family.</text>
</comment>
<dbReference type="GO" id="GO:0000701">
    <property type="term" value="F:purine-specific mismatch base pair DNA N-glycosylase activity"/>
    <property type="evidence" value="ECO:0007669"/>
    <property type="project" value="UniProtKB-EC"/>
</dbReference>
<feature type="domain" description="HhH-GPD" evidence="14">
    <location>
        <begin position="1"/>
        <end position="154"/>
    </location>
</feature>
<dbReference type="InterPro" id="IPR023170">
    <property type="entry name" value="HhH_base_excis_C"/>
</dbReference>
<dbReference type="AlphaFoldDB" id="A0A518GCC8"/>
<comment type="function">
    <text evidence="3">Adenine glycosylase active on G-A mispairs. MutY also corrects error-prone DNA synthesis past GO lesions which are due to the oxidatively damaged form of guanine: 7,8-dihydro-8-oxoguanine (8-oxo-dGTP).</text>
</comment>
<evidence type="ECO:0000256" key="6">
    <source>
        <dbReference type="ARBA" id="ARBA00022023"/>
    </source>
</evidence>
<dbReference type="KEGG" id="ahel:Q31a_46210"/>
<dbReference type="GO" id="GO:0035485">
    <property type="term" value="F:adenine/guanine mispair binding"/>
    <property type="evidence" value="ECO:0007669"/>
    <property type="project" value="TreeGrafter"/>
</dbReference>
<keyword evidence="9 15" id="KW-0378">Hydrolase</keyword>
<dbReference type="InterPro" id="IPR004036">
    <property type="entry name" value="Endonuclease-III-like_CS2"/>
</dbReference>
<proteinExistence type="inferred from homology"/>
<keyword evidence="16" id="KW-1185">Reference proteome</keyword>
<dbReference type="Pfam" id="PF00730">
    <property type="entry name" value="HhH-GPD"/>
    <property type="match status" value="1"/>
</dbReference>
<dbReference type="Gene3D" id="1.10.1670.10">
    <property type="entry name" value="Helix-hairpin-Helix base-excision DNA repair enzymes (C-terminal)"/>
    <property type="match status" value="1"/>
</dbReference>
<evidence type="ECO:0000256" key="10">
    <source>
        <dbReference type="ARBA" id="ARBA00023004"/>
    </source>
</evidence>
<evidence type="ECO:0000256" key="1">
    <source>
        <dbReference type="ARBA" id="ARBA00000843"/>
    </source>
</evidence>
<dbReference type="InterPro" id="IPR015797">
    <property type="entry name" value="NUDIX_hydrolase-like_dom_sf"/>
</dbReference>
<evidence type="ECO:0000313" key="16">
    <source>
        <dbReference type="Proteomes" id="UP000318017"/>
    </source>
</evidence>
<keyword evidence="11" id="KW-0411">Iron-sulfur</keyword>
<dbReference type="GO" id="GO:0046872">
    <property type="term" value="F:metal ion binding"/>
    <property type="evidence" value="ECO:0007669"/>
    <property type="project" value="UniProtKB-KW"/>
</dbReference>
<keyword evidence="12" id="KW-0234">DNA repair</keyword>
<dbReference type="Proteomes" id="UP000318017">
    <property type="component" value="Chromosome"/>
</dbReference>
<dbReference type="InterPro" id="IPR044298">
    <property type="entry name" value="MIG/MutY"/>
</dbReference>
<comment type="catalytic activity">
    <reaction evidence="1">
        <text>Hydrolyzes free adenine bases from 7,8-dihydro-8-oxoguanine:adenine mismatched double-stranded DNA, leaving an apurinic site.</text>
        <dbReference type="EC" id="3.2.2.31"/>
    </reaction>
</comment>
<dbReference type="InterPro" id="IPR011257">
    <property type="entry name" value="DNA_glycosylase"/>
</dbReference>
<evidence type="ECO:0000313" key="15">
    <source>
        <dbReference type="EMBL" id="QDV26249.1"/>
    </source>
</evidence>
<keyword evidence="8" id="KW-0227">DNA damage</keyword>
<dbReference type="EMBL" id="CP036298">
    <property type="protein sequence ID" value="QDV26249.1"/>
    <property type="molecule type" value="Genomic_DNA"/>
</dbReference>
<dbReference type="InterPro" id="IPR000445">
    <property type="entry name" value="HhH_motif"/>
</dbReference>
<evidence type="ECO:0000256" key="9">
    <source>
        <dbReference type="ARBA" id="ARBA00022801"/>
    </source>
</evidence>
<dbReference type="Gene3D" id="1.10.340.30">
    <property type="entry name" value="Hypothetical protein, domain 2"/>
    <property type="match status" value="1"/>
</dbReference>
<reference evidence="15 16" key="1">
    <citation type="submission" date="2019-02" db="EMBL/GenBank/DDBJ databases">
        <title>Deep-cultivation of Planctomycetes and their phenomic and genomic characterization uncovers novel biology.</title>
        <authorList>
            <person name="Wiegand S."/>
            <person name="Jogler M."/>
            <person name="Boedeker C."/>
            <person name="Pinto D."/>
            <person name="Vollmers J."/>
            <person name="Rivas-Marin E."/>
            <person name="Kohn T."/>
            <person name="Peeters S.H."/>
            <person name="Heuer A."/>
            <person name="Rast P."/>
            <person name="Oberbeckmann S."/>
            <person name="Bunk B."/>
            <person name="Jeske O."/>
            <person name="Meyerdierks A."/>
            <person name="Storesund J.E."/>
            <person name="Kallscheuer N."/>
            <person name="Luecker S."/>
            <person name="Lage O.M."/>
            <person name="Pohl T."/>
            <person name="Merkel B.J."/>
            <person name="Hornburger P."/>
            <person name="Mueller R.-W."/>
            <person name="Bruemmer F."/>
            <person name="Labrenz M."/>
            <person name="Spormann A.M."/>
            <person name="Op den Camp H."/>
            <person name="Overmann J."/>
            <person name="Amann R."/>
            <person name="Jetten M.S.M."/>
            <person name="Mascher T."/>
            <person name="Medema M.H."/>
            <person name="Devos D.P."/>
            <person name="Kaster A.-K."/>
            <person name="Ovreas L."/>
            <person name="Rohde M."/>
            <person name="Galperin M.Y."/>
            <person name="Jogler C."/>
        </authorList>
    </citation>
    <scope>NUCLEOTIDE SEQUENCE [LARGE SCALE GENOMIC DNA]</scope>
    <source>
        <strain evidence="15 16">Q31a</strain>
    </source>
</reference>
<dbReference type="EC" id="3.2.2.31" evidence="5"/>
<sequence length="344" mass="37986">MLQQTQVATVIDYYHRFLHTFPTVSDLAAAEEQEVLTLWSGLGYYRRARQLHAAAKMVVQEFGGTFPTQFDDVLSLPGVGRYTAGAITSFAYDMPSPILEANTIRLFSRLMGLELEPTTTAAQKELWAFAESLLPRRGGGSAAINQAVMELGSLVCKPAQPECSSCSVSKFCVAYRQGTQLRLPVLKKKVPTEARVHGLVVVARHGKYLMRRNGDGKWWQGLWDFPRVDITELLAVSVGTRSVNGRPAANASKLLETEPQESSLVEAALNSDLDLECKITQRLLVLRHAVTRYKISLHCFEASLSAGQAKPLGVDWQWVELEVCDLPLTSTAAKLRRHLQGSTA</sequence>
<dbReference type="InterPro" id="IPR003265">
    <property type="entry name" value="HhH-GPD_domain"/>
</dbReference>
<evidence type="ECO:0000256" key="7">
    <source>
        <dbReference type="ARBA" id="ARBA00022723"/>
    </source>
</evidence>
<dbReference type="Gene3D" id="3.90.79.10">
    <property type="entry name" value="Nucleoside Triphosphate Pyrophosphohydrolase"/>
    <property type="match status" value="1"/>
</dbReference>
<dbReference type="SMART" id="SM00478">
    <property type="entry name" value="ENDO3c"/>
    <property type="match status" value="1"/>
</dbReference>